<dbReference type="RefSeq" id="XP_003657599.1">
    <property type="nucleotide sequence ID" value="XM_003657551.1"/>
</dbReference>
<dbReference type="HOGENOM" id="CLU_2063105_0_0_1"/>
<protein>
    <submittedName>
        <fullName evidence="2">Uncharacterized protein</fullName>
    </submittedName>
</protein>
<feature type="compositionally biased region" description="Basic and acidic residues" evidence="1">
    <location>
        <begin position="62"/>
        <end position="98"/>
    </location>
</feature>
<evidence type="ECO:0000256" key="1">
    <source>
        <dbReference type="SAM" id="MobiDB-lite"/>
    </source>
</evidence>
<organism evidence="2 3">
    <name type="scientific">Thermothielavioides terrestris (strain ATCC 38088 / NRRL 8126)</name>
    <name type="common">Thielavia terrestris</name>
    <dbReference type="NCBI Taxonomy" id="578455"/>
    <lineage>
        <taxon>Eukaryota</taxon>
        <taxon>Fungi</taxon>
        <taxon>Dikarya</taxon>
        <taxon>Ascomycota</taxon>
        <taxon>Pezizomycotina</taxon>
        <taxon>Sordariomycetes</taxon>
        <taxon>Sordariomycetidae</taxon>
        <taxon>Sordariales</taxon>
        <taxon>Chaetomiaceae</taxon>
        <taxon>Thermothielavioides</taxon>
        <taxon>Thermothielavioides terrestris</taxon>
    </lineage>
</organism>
<sequence>MPLFFQSTRRRALATKDEEGDNTTVALGLCRATPLQSQQQADDPVDEADAATQLKDEESDDDGHGTEGEVDEEKRHLGAKRASDTQRHCLEFDERSGARESVGSEWDGQSSPAEARGSA</sequence>
<evidence type="ECO:0000313" key="3">
    <source>
        <dbReference type="Proteomes" id="UP000008181"/>
    </source>
</evidence>
<dbReference type="AlphaFoldDB" id="G2RHF1"/>
<name>G2RHF1_THETT</name>
<dbReference type="Proteomes" id="UP000008181">
    <property type="component" value="Chromosome 6"/>
</dbReference>
<dbReference type="KEGG" id="ttt:THITE_116584"/>
<evidence type="ECO:0000313" key="2">
    <source>
        <dbReference type="EMBL" id="AEO71263.1"/>
    </source>
</evidence>
<dbReference type="GeneID" id="11523200"/>
<gene>
    <name evidence="2" type="ORF">THITE_116584</name>
</gene>
<keyword evidence="3" id="KW-1185">Reference proteome</keyword>
<dbReference type="EMBL" id="CP003014">
    <property type="protein sequence ID" value="AEO71263.1"/>
    <property type="molecule type" value="Genomic_DNA"/>
</dbReference>
<feature type="region of interest" description="Disordered" evidence="1">
    <location>
        <begin position="1"/>
        <end position="119"/>
    </location>
</feature>
<proteinExistence type="predicted"/>
<reference evidence="2 3" key="1">
    <citation type="journal article" date="2011" name="Nat. Biotechnol.">
        <title>Comparative genomic analysis of the thermophilic biomass-degrading fungi Myceliophthora thermophila and Thielavia terrestris.</title>
        <authorList>
            <person name="Berka R.M."/>
            <person name="Grigoriev I.V."/>
            <person name="Otillar R."/>
            <person name="Salamov A."/>
            <person name="Grimwood J."/>
            <person name="Reid I."/>
            <person name="Ishmael N."/>
            <person name="John T."/>
            <person name="Darmond C."/>
            <person name="Moisan M.-C."/>
            <person name="Henrissat B."/>
            <person name="Coutinho P.M."/>
            <person name="Lombard V."/>
            <person name="Natvig D.O."/>
            <person name="Lindquist E."/>
            <person name="Schmutz J."/>
            <person name="Lucas S."/>
            <person name="Harris P."/>
            <person name="Powlowski J."/>
            <person name="Bellemare A."/>
            <person name="Taylor D."/>
            <person name="Butler G."/>
            <person name="de Vries R.P."/>
            <person name="Allijn I.E."/>
            <person name="van den Brink J."/>
            <person name="Ushinsky S."/>
            <person name="Storms R."/>
            <person name="Powell A.J."/>
            <person name="Paulsen I.T."/>
            <person name="Elbourne L.D.H."/>
            <person name="Baker S.E."/>
            <person name="Magnuson J."/>
            <person name="LaBoissiere S."/>
            <person name="Clutterbuck A.J."/>
            <person name="Martinez D."/>
            <person name="Wogulis M."/>
            <person name="de Leon A.L."/>
            <person name="Rey M.W."/>
            <person name="Tsang A."/>
        </authorList>
    </citation>
    <scope>NUCLEOTIDE SEQUENCE [LARGE SCALE GENOMIC DNA]</scope>
    <source>
        <strain evidence="3">ATCC 38088 / NRRL 8126</strain>
    </source>
</reference>
<accession>G2RHF1</accession>